<evidence type="ECO:0000259" key="3">
    <source>
        <dbReference type="Pfam" id="PF08212"/>
    </source>
</evidence>
<dbReference type="PIRSF" id="PIRSF036893">
    <property type="entry name" value="Lipocalin_ApoD"/>
    <property type="match status" value="1"/>
</dbReference>
<dbReference type="InterPro" id="IPR022272">
    <property type="entry name" value="Lipocalin_CS"/>
</dbReference>
<dbReference type="EMBL" id="RJJD01000001">
    <property type="protein sequence ID" value="RNI31742.1"/>
    <property type="molecule type" value="Genomic_DNA"/>
</dbReference>
<dbReference type="PRINTS" id="PR01171">
    <property type="entry name" value="BCTLIPOCALIN"/>
</dbReference>
<name>A0A3M9N1S6_9BACT</name>
<keyword evidence="5" id="KW-1185">Reference proteome</keyword>
<dbReference type="PANTHER" id="PTHR10612:SF34">
    <property type="entry name" value="APOLIPOPROTEIN D"/>
    <property type="match status" value="1"/>
</dbReference>
<accession>A0A3M9N1S6</accession>
<reference evidence="4 5" key="1">
    <citation type="submission" date="2018-11" db="EMBL/GenBank/DDBJ databases">
        <title>Rufibacter latericius sp. nov., isolated from water in Baiyang Lake.</title>
        <authorList>
            <person name="Yang Y."/>
        </authorList>
    </citation>
    <scope>NUCLEOTIDE SEQUENCE [LARGE SCALE GENOMIC DNA]</scope>
    <source>
        <strain evidence="4 5">R-22-1c-1</strain>
    </source>
</reference>
<gene>
    <name evidence="4" type="ORF">EFB08_03895</name>
</gene>
<dbReference type="PROSITE" id="PS00213">
    <property type="entry name" value="LIPOCALIN"/>
    <property type="match status" value="1"/>
</dbReference>
<proteinExistence type="inferred from homology"/>
<dbReference type="OrthoDB" id="594739at2"/>
<sequence>MRKPLLFAGIGAGLLALGALYLAFKPKHAFLPTVPSVDLQRYAGKWYEIALIPNRFEKGCHCTTAEYVPREGYVEVRNTCRKGSANGKDDGALGKAFPVEGSNNAKLRVQFFWPFRGDYWILDLAPDYSHALVGSPDRKFLWILARTRQLDPTLYSRLEQKARSLGFDERKLQKADQSCEDR</sequence>
<organism evidence="4 5">
    <name type="scientific">Rufibacter latericius</name>
    <dbReference type="NCBI Taxonomy" id="2487040"/>
    <lineage>
        <taxon>Bacteria</taxon>
        <taxon>Pseudomonadati</taxon>
        <taxon>Bacteroidota</taxon>
        <taxon>Cytophagia</taxon>
        <taxon>Cytophagales</taxon>
        <taxon>Hymenobacteraceae</taxon>
        <taxon>Rufibacter</taxon>
    </lineage>
</organism>
<dbReference type="CDD" id="cd19438">
    <property type="entry name" value="lipocalin_Blc-like"/>
    <property type="match status" value="1"/>
</dbReference>
<dbReference type="RefSeq" id="WP_123125559.1">
    <property type="nucleotide sequence ID" value="NZ_RJJD01000001.1"/>
</dbReference>
<feature type="domain" description="Lipocalin/cytosolic fatty-acid binding" evidence="3">
    <location>
        <begin position="37"/>
        <end position="176"/>
    </location>
</feature>
<dbReference type="InterPro" id="IPR012674">
    <property type="entry name" value="Calycin"/>
</dbReference>
<protein>
    <recommendedName>
        <fullName evidence="3">Lipocalin/cytosolic fatty-acid binding domain-containing protein</fullName>
    </recommendedName>
</protein>
<evidence type="ECO:0000313" key="5">
    <source>
        <dbReference type="Proteomes" id="UP000272117"/>
    </source>
</evidence>
<dbReference type="AlphaFoldDB" id="A0A3M9N1S6"/>
<evidence type="ECO:0000256" key="2">
    <source>
        <dbReference type="PIRNR" id="PIRNR036893"/>
    </source>
</evidence>
<dbReference type="Gene3D" id="2.40.128.20">
    <property type="match status" value="1"/>
</dbReference>
<dbReference type="InterPro" id="IPR022271">
    <property type="entry name" value="Lipocalin_ApoD"/>
</dbReference>
<dbReference type="PANTHER" id="PTHR10612">
    <property type="entry name" value="APOLIPOPROTEIN D"/>
    <property type="match status" value="1"/>
</dbReference>
<evidence type="ECO:0000313" key="4">
    <source>
        <dbReference type="EMBL" id="RNI31742.1"/>
    </source>
</evidence>
<dbReference type="SUPFAM" id="SSF50814">
    <property type="entry name" value="Lipocalins"/>
    <property type="match status" value="1"/>
</dbReference>
<comment type="similarity">
    <text evidence="1 2">Belongs to the calycin superfamily. Lipocalin family.</text>
</comment>
<dbReference type="InterPro" id="IPR000566">
    <property type="entry name" value="Lipocln_cytosolic_FA-bd_dom"/>
</dbReference>
<dbReference type="Pfam" id="PF08212">
    <property type="entry name" value="Lipocalin_2"/>
    <property type="match status" value="1"/>
</dbReference>
<comment type="caution">
    <text evidence="4">The sequence shown here is derived from an EMBL/GenBank/DDBJ whole genome shotgun (WGS) entry which is preliminary data.</text>
</comment>
<dbReference type="InterPro" id="IPR047202">
    <property type="entry name" value="Lipocalin_Blc-like_dom"/>
</dbReference>
<evidence type="ECO:0000256" key="1">
    <source>
        <dbReference type="ARBA" id="ARBA00006889"/>
    </source>
</evidence>
<dbReference type="GO" id="GO:0006950">
    <property type="term" value="P:response to stress"/>
    <property type="evidence" value="ECO:0007669"/>
    <property type="project" value="UniProtKB-ARBA"/>
</dbReference>
<dbReference type="Proteomes" id="UP000272117">
    <property type="component" value="Unassembled WGS sequence"/>
</dbReference>
<dbReference type="InterPro" id="IPR002446">
    <property type="entry name" value="Lipocalin_bac"/>
</dbReference>